<dbReference type="PANTHER" id="PTHR47723">
    <property type="entry name" value="OS05G0353850 PROTEIN"/>
    <property type="match status" value="1"/>
</dbReference>
<reference evidence="2" key="1">
    <citation type="journal article" date="2024" name="IScience">
        <title>Strigolactones Initiate the Formation of Haustorium-like Structures in Castilleja.</title>
        <authorList>
            <person name="Buerger M."/>
            <person name="Peterson D."/>
            <person name="Chory J."/>
        </authorList>
    </citation>
    <scope>NUCLEOTIDE SEQUENCE [LARGE SCALE GENOMIC DNA]</scope>
</reference>
<dbReference type="EMBL" id="JAVIJP010000069">
    <property type="protein sequence ID" value="KAL3619334.1"/>
    <property type="molecule type" value="Genomic_DNA"/>
</dbReference>
<comment type="caution">
    <text evidence="1">The sequence shown here is derived from an EMBL/GenBank/DDBJ whole genome shotgun (WGS) entry which is preliminary data.</text>
</comment>
<keyword evidence="2" id="KW-1185">Reference proteome</keyword>
<gene>
    <name evidence="1" type="ORF">CASFOL_036904</name>
</gene>
<dbReference type="PANTHER" id="PTHR47723:SF19">
    <property type="entry name" value="POLYNUCLEOTIDYL TRANSFERASE, RIBONUCLEASE H-LIKE SUPERFAMILY PROTEIN"/>
    <property type="match status" value="1"/>
</dbReference>
<dbReference type="AlphaFoldDB" id="A0ABD3BPX6"/>
<protein>
    <recommendedName>
        <fullName evidence="3">RNase H type-1 domain-containing protein</fullName>
    </recommendedName>
</protein>
<organism evidence="1 2">
    <name type="scientific">Castilleja foliolosa</name>
    <dbReference type="NCBI Taxonomy" id="1961234"/>
    <lineage>
        <taxon>Eukaryota</taxon>
        <taxon>Viridiplantae</taxon>
        <taxon>Streptophyta</taxon>
        <taxon>Embryophyta</taxon>
        <taxon>Tracheophyta</taxon>
        <taxon>Spermatophyta</taxon>
        <taxon>Magnoliopsida</taxon>
        <taxon>eudicotyledons</taxon>
        <taxon>Gunneridae</taxon>
        <taxon>Pentapetalae</taxon>
        <taxon>asterids</taxon>
        <taxon>lamiids</taxon>
        <taxon>Lamiales</taxon>
        <taxon>Orobanchaceae</taxon>
        <taxon>Pedicularideae</taxon>
        <taxon>Castillejinae</taxon>
        <taxon>Castilleja</taxon>
    </lineage>
</organism>
<dbReference type="Proteomes" id="UP001632038">
    <property type="component" value="Unassembled WGS sequence"/>
</dbReference>
<sequence length="225" mass="25307">MSYFHSTSYDFVKECNNRPQRGRAIQDIELPIGAFSLRIGYSTEKLNIMKDFGNKLGCIHGTISKPKLGKCKLNTFSRISKKIGIGGGIIRDHGGNFIVAFWVRFVNCGKDTAELNTVIKGVEMGEKLCLDLEIETESKAIIGATRGEGNSPSQIYQCRRANGSTWDIRLGFTQQNLVARSIANLNLSQDRTFTKYMHLPEKTKKLYILDRMQMPGFQKGEDDVE</sequence>
<evidence type="ECO:0000313" key="1">
    <source>
        <dbReference type="EMBL" id="KAL3619334.1"/>
    </source>
</evidence>
<accession>A0ABD3BPX6</accession>
<evidence type="ECO:0008006" key="3">
    <source>
        <dbReference type="Google" id="ProtNLM"/>
    </source>
</evidence>
<dbReference type="InterPro" id="IPR053151">
    <property type="entry name" value="RNase_H-like"/>
</dbReference>
<evidence type="ECO:0000313" key="2">
    <source>
        <dbReference type="Proteomes" id="UP001632038"/>
    </source>
</evidence>
<name>A0ABD3BPX6_9LAMI</name>
<proteinExistence type="predicted"/>